<dbReference type="PANTHER" id="PTHR33840">
    <property type="match status" value="1"/>
</dbReference>
<evidence type="ECO:0000313" key="3">
    <source>
        <dbReference type="Proteomes" id="UP001140560"/>
    </source>
</evidence>
<dbReference type="SUPFAM" id="SSF53474">
    <property type="entry name" value="alpha/beta-Hydrolases"/>
    <property type="match status" value="1"/>
</dbReference>
<evidence type="ECO:0000259" key="1">
    <source>
        <dbReference type="Pfam" id="PF09994"/>
    </source>
</evidence>
<dbReference type="InterPro" id="IPR018712">
    <property type="entry name" value="Tle1-like_cat"/>
</dbReference>
<dbReference type="EMBL" id="JAPEUY010000006">
    <property type="protein sequence ID" value="KAJ4372450.1"/>
    <property type="molecule type" value="Genomic_DNA"/>
</dbReference>
<protein>
    <recommendedName>
        <fullName evidence="1">T6SS Phospholipase effector Tle1-like catalytic domain-containing protein</fullName>
    </recommendedName>
</protein>
<sequence length="583" mass="66853">MSNDKPWMRRLVICCDGTWQSSVSSKENVPSNVTKLCRLIARIGEDKNDPSKKFHQIVYYDSGIGTGNLSASEAKRQGGTGAGLAENVIEAYNFIVQNYEAGDEIFCFGFSRGAYTARAVAGLVSDIGVIRPIDMQFFPELYRLYMTNDEGLDFRNTKAWSWFTEGKLSKKGEEMKKNGFNVGKTGLHDLKELAEVWEIRPHGELAIPNSRKVKVVGVFDTVGSLGIPDLVGLDLARERTKYGFHNVKMTEQIEHAYQALALEERRKAFRPTLWYIPKDLVDDPDRPAPELKQAWFPGVHINCGGGSDDCIGEMKGDSENISVATLCWMLQCIAPHLTIDRQAFELYLAQYKRWLFRIRYACTYHHETWSDKAWNYIPKLPSIPLINPGQADENLATPRRDPAHAHPDFDFSWGTGPLVDPFGGLYVFNGTYPRKPGHEDVEVYNEEFQEPKWTPLRSLGQTNEYIHPIVHFRRLVHGWDTHSPLKVGWERDHWLGDDGKHRFWWFKTGERQSCALPEWAILPDVLSSKEYNFERKWYTECEKTKKTLDRLAMDKDVGRNDFLATLDANIDFGFDNKPQNLWP</sequence>
<comment type="caution">
    <text evidence="2">The sequence shown here is derived from an EMBL/GenBank/DDBJ whole genome shotgun (WGS) entry which is preliminary data.</text>
</comment>
<dbReference type="Proteomes" id="UP001140560">
    <property type="component" value="Unassembled WGS sequence"/>
</dbReference>
<name>A0A9W8YB51_9PLEO</name>
<accession>A0A9W8YB51</accession>
<dbReference type="OrthoDB" id="3057168at2759"/>
<keyword evidence="3" id="KW-1185">Reference proteome</keyword>
<dbReference type="AlphaFoldDB" id="A0A9W8YB51"/>
<organism evidence="2 3">
    <name type="scientific">Neocucurbitaria cava</name>
    <dbReference type="NCBI Taxonomy" id="798079"/>
    <lineage>
        <taxon>Eukaryota</taxon>
        <taxon>Fungi</taxon>
        <taxon>Dikarya</taxon>
        <taxon>Ascomycota</taxon>
        <taxon>Pezizomycotina</taxon>
        <taxon>Dothideomycetes</taxon>
        <taxon>Pleosporomycetidae</taxon>
        <taxon>Pleosporales</taxon>
        <taxon>Pleosporineae</taxon>
        <taxon>Cucurbitariaceae</taxon>
        <taxon>Neocucurbitaria</taxon>
    </lineage>
</organism>
<reference evidence="2" key="1">
    <citation type="submission" date="2022-10" db="EMBL/GenBank/DDBJ databases">
        <title>Tapping the CABI collections for fungal endophytes: first genome assemblies for Collariella, Neodidymelliopsis, Ascochyta clinopodiicola, Didymella pomorum, Didymosphaeria variabile, Neocosmospora piperis and Neocucurbitaria cava.</title>
        <authorList>
            <person name="Hill R."/>
        </authorList>
    </citation>
    <scope>NUCLEOTIDE SEQUENCE</scope>
    <source>
        <strain evidence="2">IMI 356814</strain>
    </source>
</reference>
<gene>
    <name evidence="2" type="ORF">N0V83_004224</name>
</gene>
<proteinExistence type="predicted"/>
<dbReference type="Pfam" id="PF09994">
    <property type="entry name" value="T6SS_Tle1-like_cat"/>
    <property type="match status" value="1"/>
</dbReference>
<dbReference type="InterPro" id="IPR029058">
    <property type="entry name" value="AB_hydrolase_fold"/>
</dbReference>
<evidence type="ECO:0000313" key="2">
    <source>
        <dbReference type="EMBL" id="KAJ4372450.1"/>
    </source>
</evidence>
<feature type="domain" description="T6SS Phospholipase effector Tle1-like catalytic" evidence="1">
    <location>
        <begin position="9"/>
        <end position="331"/>
    </location>
</feature>
<dbReference type="PANTHER" id="PTHR33840:SF16">
    <property type="entry name" value="DUF2235 DOMAIN-CONTAINING PROTEIN"/>
    <property type="match status" value="1"/>
</dbReference>